<dbReference type="Pfam" id="PF00462">
    <property type="entry name" value="Glutaredoxin"/>
    <property type="match status" value="1"/>
</dbReference>
<evidence type="ECO:0000259" key="1">
    <source>
        <dbReference type="PROSITE" id="PS50404"/>
    </source>
</evidence>
<evidence type="ECO:0000313" key="2">
    <source>
        <dbReference type="EMBL" id="MDJ1129205.1"/>
    </source>
</evidence>
<reference evidence="2" key="1">
    <citation type="submission" date="2023-05" db="EMBL/GenBank/DDBJ databases">
        <title>[olsenella] sp. nov., isolated from a pig farm feces dump.</title>
        <authorList>
            <person name="Chang Y.-H."/>
        </authorList>
    </citation>
    <scope>NUCLEOTIDE SEQUENCE</scope>
    <source>
        <strain evidence="2">YH-ols2217</strain>
    </source>
</reference>
<dbReference type="PROSITE" id="PS51354">
    <property type="entry name" value="GLUTAREDOXIN_2"/>
    <property type="match status" value="1"/>
</dbReference>
<comment type="caution">
    <text evidence="2">The sequence shown here is derived from an EMBL/GenBank/DDBJ whole genome shotgun (WGS) entry which is preliminary data.</text>
</comment>
<dbReference type="SUPFAM" id="SSF52833">
    <property type="entry name" value="Thioredoxin-like"/>
    <property type="match status" value="1"/>
</dbReference>
<dbReference type="InterPro" id="IPR004045">
    <property type="entry name" value="Glutathione_S-Trfase_N"/>
</dbReference>
<feature type="domain" description="GST N-terminal" evidence="1">
    <location>
        <begin position="7"/>
        <end position="87"/>
    </location>
</feature>
<dbReference type="PROSITE" id="PS50404">
    <property type="entry name" value="GST_NTER"/>
    <property type="match status" value="1"/>
</dbReference>
<proteinExistence type="predicted"/>
<gene>
    <name evidence="2" type="ORF">QJ043_03800</name>
</gene>
<accession>A0ABT6ZJI1</accession>
<name>A0ABT6ZJI1_9ACTN</name>
<dbReference type="CDD" id="cd00570">
    <property type="entry name" value="GST_N_family"/>
    <property type="match status" value="1"/>
</dbReference>
<sequence length="92" mass="10555">MAEKKVPQLELFYRPTCPYCVKVLTWMKNEGVDNVTLYDISSDSEAVKRLVAEGGKKQVPCLFVDGQPMYESNDIIAFLDKLRHEPFDDIAR</sequence>
<organism evidence="2 3">
    <name type="scientific">Kribbibacterium absianum</name>
    <dbReference type="NCBI Taxonomy" id="3044210"/>
    <lineage>
        <taxon>Bacteria</taxon>
        <taxon>Bacillati</taxon>
        <taxon>Actinomycetota</taxon>
        <taxon>Coriobacteriia</taxon>
        <taxon>Coriobacteriales</taxon>
        <taxon>Kribbibacteriaceae</taxon>
        <taxon>Kribbibacterium</taxon>
    </lineage>
</organism>
<evidence type="ECO:0000313" key="3">
    <source>
        <dbReference type="Proteomes" id="UP001431693"/>
    </source>
</evidence>
<dbReference type="Proteomes" id="UP001431693">
    <property type="component" value="Unassembled WGS sequence"/>
</dbReference>
<keyword evidence="3" id="KW-1185">Reference proteome</keyword>
<dbReference type="InterPro" id="IPR036249">
    <property type="entry name" value="Thioredoxin-like_sf"/>
</dbReference>
<dbReference type="EMBL" id="JASJEX010000002">
    <property type="protein sequence ID" value="MDJ1129205.1"/>
    <property type="molecule type" value="Genomic_DNA"/>
</dbReference>
<dbReference type="InterPro" id="IPR002109">
    <property type="entry name" value="Glutaredoxin"/>
</dbReference>
<protein>
    <submittedName>
        <fullName evidence="2">Glutaredoxin</fullName>
    </submittedName>
</protein>
<dbReference type="Gene3D" id="3.40.30.10">
    <property type="entry name" value="Glutaredoxin"/>
    <property type="match status" value="1"/>
</dbReference>
<dbReference type="RefSeq" id="WP_283713983.1">
    <property type="nucleotide sequence ID" value="NZ_JASJEW010000008.1"/>
</dbReference>